<dbReference type="EMBL" id="JRMW01000038">
    <property type="protein sequence ID" value="KGF03507.1"/>
    <property type="molecule type" value="Genomic_DNA"/>
</dbReference>
<reference evidence="1 2" key="1">
    <citation type="submission" date="2014-07" db="EMBL/GenBank/DDBJ databases">
        <authorList>
            <person name="McCorrison J."/>
            <person name="Sanka R."/>
            <person name="Torralba M."/>
            <person name="Gillis M."/>
            <person name="Haft D.H."/>
            <person name="Methe B."/>
            <person name="Sutton G."/>
            <person name="Nelson K.E."/>
        </authorList>
    </citation>
    <scope>NUCLEOTIDE SEQUENCE [LARGE SCALE GENOMIC DNA]</scope>
    <source>
        <strain evidence="1 2">S7-1-13</strain>
    </source>
</reference>
<dbReference type="InterPro" id="IPR014729">
    <property type="entry name" value="Rossmann-like_a/b/a_fold"/>
</dbReference>
<evidence type="ECO:0000313" key="2">
    <source>
        <dbReference type="Proteomes" id="UP000029579"/>
    </source>
</evidence>
<protein>
    <submittedName>
        <fullName evidence="1">Uncharacterized protein</fullName>
    </submittedName>
</protein>
<comment type="caution">
    <text evidence="1">The sequence shown here is derived from an EMBL/GenBank/DDBJ whole genome shotgun (WGS) entry which is preliminary data.</text>
</comment>
<sequence>MNKERETVAVLFTGGKDSSLVACLEASKGNNVHLLTGVSGIGIKSELSEIRVKELIERFPNVVIERHFLSTSALLRKIAIKDIEKDILKWKCNLVLLGDKMAIHAAATAYCIQNGITKLLDGVVKYQDELVEQKIIAMEMLKNFEKEYNITYESPIYEFGDKKAVKYALLEFGISNKSLEGVSIFGDSFTEPDDSVIKEYIEDKIHYCREHIDLLLGNKEYK</sequence>
<dbReference type="Proteomes" id="UP000029579">
    <property type="component" value="Unassembled WGS sequence"/>
</dbReference>
<dbReference type="Gene3D" id="3.40.50.620">
    <property type="entry name" value="HUPs"/>
    <property type="match status" value="1"/>
</dbReference>
<dbReference type="RefSeq" id="WP_037328251.1">
    <property type="nucleotide sequence ID" value="NZ_JRMW01000038.1"/>
</dbReference>
<dbReference type="SUPFAM" id="SSF52402">
    <property type="entry name" value="Adenine nucleotide alpha hydrolases-like"/>
    <property type="match status" value="1"/>
</dbReference>
<proteinExistence type="predicted"/>
<dbReference type="OrthoDB" id="5180851at2"/>
<dbReference type="eggNOG" id="COG2117">
    <property type="taxonomic scope" value="Bacteria"/>
</dbReference>
<organism evidence="1 2">
    <name type="scientific">Anaerococcus lactolyticus S7-1-13</name>
    <dbReference type="NCBI Taxonomy" id="1284686"/>
    <lineage>
        <taxon>Bacteria</taxon>
        <taxon>Bacillati</taxon>
        <taxon>Bacillota</taxon>
        <taxon>Tissierellia</taxon>
        <taxon>Tissierellales</taxon>
        <taxon>Peptoniphilaceae</taxon>
        <taxon>Anaerococcus</taxon>
    </lineage>
</organism>
<dbReference type="AlphaFoldDB" id="A0A095YA80"/>
<accession>A0A095YA80</accession>
<evidence type="ECO:0000313" key="1">
    <source>
        <dbReference type="EMBL" id="KGF03507.1"/>
    </source>
</evidence>
<name>A0A095YA80_9FIRM</name>
<gene>
    <name evidence="1" type="ORF">HMPREF1630_06795</name>
</gene>